<dbReference type="InterPro" id="IPR030392">
    <property type="entry name" value="S74_ICA"/>
</dbReference>
<proteinExistence type="predicted"/>
<keyword evidence="5" id="KW-1185">Reference proteome</keyword>
<dbReference type="AlphaFoldDB" id="A0A1I0S063"/>
<protein>
    <submittedName>
        <fullName evidence="4">Chaperone of endosialidase</fullName>
    </submittedName>
</protein>
<dbReference type="InterPro" id="IPR036388">
    <property type="entry name" value="WH-like_DNA-bd_sf"/>
</dbReference>
<evidence type="ECO:0000313" key="5">
    <source>
        <dbReference type="Proteomes" id="UP000199469"/>
    </source>
</evidence>
<evidence type="ECO:0000313" key="4">
    <source>
        <dbReference type="EMBL" id="SEW47523.1"/>
    </source>
</evidence>
<name>A0A1I0S063_9FLAO</name>
<dbReference type="OrthoDB" id="1233402at2"/>
<feature type="coiled-coil region" evidence="1">
    <location>
        <begin position="482"/>
        <end position="509"/>
    </location>
</feature>
<accession>A0A1I0S063</accession>
<gene>
    <name evidence="4" type="ORF">SAMN05421841_3546</name>
</gene>
<feature type="domain" description="Peptidase S74" evidence="3">
    <location>
        <begin position="398"/>
        <end position="496"/>
    </location>
</feature>
<sequence length="511" mass="53487">MKKRPIFLLVLVALSSSVYAQVGIHTTTPKSSLDVSGKTDTLGNLLSTDITGLQAPRLTRSQLTDKGDTLYGADQTGAMIYITDISGGDVLAQRVNITAVGYYYFDGNVWQKISMGNNVAATNWSLAGNTGTTAGTNFIGTADATDFVTKANGIEALRVIWDAANNATHLAVGTTTAATVSSPTSGSTAEKKLAKLTVGNGDASINSITVGLGGGQVATNTVVGNSALNSNTTGSFNTVVGGNALLANTTGARNTVLGHQAMLNNTTGGFNTAIGRISLQNNTTGLRNIAIGEAALTDNTTGSGNIGIGITSGQTSGSFTGGNNIFIGKGSNTTMKVTSGTLNITIGDNAGTNIGAGSNNISFGTDSMVGVLDGSNQIQMGNFNVTSARVQVAWTITSDKRWKENITRIPYGLDFVKELKPVAYHRINDKENPNKEMGFVAQEVEELIQKFGWKDQGFLTKDTNGYLAIRYNDFIPLLVRAVQEQDAKIESQNTKIAELEALVKSLAAKIK</sequence>
<keyword evidence="1" id="KW-0175">Coiled coil</keyword>
<feature type="chain" id="PRO_5011744050" evidence="2">
    <location>
        <begin position="21"/>
        <end position="511"/>
    </location>
</feature>
<evidence type="ECO:0000256" key="1">
    <source>
        <dbReference type="SAM" id="Coils"/>
    </source>
</evidence>
<dbReference type="Proteomes" id="UP000199469">
    <property type="component" value="Unassembled WGS sequence"/>
</dbReference>
<evidence type="ECO:0000256" key="2">
    <source>
        <dbReference type="SAM" id="SignalP"/>
    </source>
</evidence>
<dbReference type="Pfam" id="PF13884">
    <property type="entry name" value="Peptidase_S74"/>
    <property type="match status" value="1"/>
</dbReference>
<dbReference type="Gene3D" id="1.10.10.10">
    <property type="entry name" value="Winged helix-like DNA-binding domain superfamily/Winged helix DNA-binding domain"/>
    <property type="match status" value="1"/>
</dbReference>
<dbReference type="PROSITE" id="PS51688">
    <property type="entry name" value="ICA"/>
    <property type="match status" value="1"/>
</dbReference>
<organism evidence="4 5">
    <name type="scientific">Chryseobacterium wanjuense</name>
    <dbReference type="NCBI Taxonomy" id="356305"/>
    <lineage>
        <taxon>Bacteria</taxon>
        <taxon>Pseudomonadati</taxon>
        <taxon>Bacteroidota</taxon>
        <taxon>Flavobacteriia</taxon>
        <taxon>Flavobacteriales</taxon>
        <taxon>Weeksellaceae</taxon>
        <taxon>Chryseobacterium group</taxon>
        <taxon>Chryseobacterium</taxon>
    </lineage>
</organism>
<dbReference type="STRING" id="356305.SAMN05421841_3546"/>
<keyword evidence="2" id="KW-0732">Signal</keyword>
<evidence type="ECO:0000259" key="3">
    <source>
        <dbReference type="PROSITE" id="PS51688"/>
    </source>
</evidence>
<feature type="signal peptide" evidence="2">
    <location>
        <begin position="1"/>
        <end position="20"/>
    </location>
</feature>
<dbReference type="EMBL" id="FOIU01000003">
    <property type="protein sequence ID" value="SEW47523.1"/>
    <property type="molecule type" value="Genomic_DNA"/>
</dbReference>
<dbReference type="RefSeq" id="WP_089794972.1">
    <property type="nucleotide sequence ID" value="NZ_FOIU01000003.1"/>
</dbReference>
<reference evidence="5" key="1">
    <citation type="submission" date="2016-10" db="EMBL/GenBank/DDBJ databases">
        <authorList>
            <person name="Varghese N."/>
            <person name="Submissions S."/>
        </authorList>
    </citation>
    <scope>NUCLEOTIDE SEQUENCE [LARGE SCALE GENOMIC DNA]</scope>
    <source>
        <strain evidence="5">DSM 17724</strain>
    </source>
</reference>